<evidence type="ECO:0000313" key="1">
    <source>
        <dbReference type="EMBL" id="KAK5980515.1"/>
    </source>
</evidence>
<name>A0AAN8G009_TRICO</name>
<keyword evidence="2" id="KW-1185">Reference proteome</keyword>
<comment type="caution">
    <text evidence="1">The sequence shown here is derived from an EMBL/GenBank/DDBJ whole genome shotgun (WGS) entry which is preliminary data.</text>
</comment>
<protein>
    <submittedName>
        <fullName evidence="1">Uncharacterized protein</fullName>
    </submittedName>
</protein>
<proteinExistence type="predicted"/>
<sequence length="106" mass="12365">MLFFKAKSERKLPSSLLGCFGGLFNRILRLFCFQRPNRTSCSVAKEDTTSIDFTNEIRRDNGKSLQLPYHSLLQQLLLFSRDLSVFPRNTPVSTFARRNVKNIRFF</sequence>
<dbReference type="EMBL" id="WIXE01007322">
    <property type="protein sequence ID" value="KAK5980515.1"/>
    <property type="molecule type" value="Genomic_DNA"/>
</dbReference>
<accession>A0AAN8G009</accession>
<dbReference type="Proteomes" id="UP001331761">
    <property type="component" value="Unassembled WGS sequence"/>
</dbReference>
<gene>
    <name evidence="1" type="ORF">GCK32_013956</name>
</gene>
<organism evidence="1 2">
    <name type="scientific">Trichostrongylus colubriformis</name>
    <name type="common">Black scour worm</name>
    <dbReference type="NCBI Taxonomy" id="6319"/>
    <lineage>
        <taxon>Eukaryota</taxon>
        <taxon>Metazoa</taxon>
        <taxon>Ecdysozoa</taxon>
        <taxon>Nematoda</taxon>
        <taxon>Chromadorea</taxon>
        <taxon>Rhabditida</taxon>
        <taxon>Rhabditina</taxon>
        <taxon>Rhabditomorpha</taxon>
        <taxon>Strongyloidea</taxon>
        <taxon>Trichostrongylidae</taxon>
        <taxon>Trichostrongylus</taxon>
    </lineage>
</organism>
<dbReference type="AlphaFoldDB" id="A0AAN8G009"/>
<reference evidence="1 2" key="1">
    <citation type="submission" date="2019-10" db="EMBL/GenBank/DDBJ databases">
        <title>Assembly and Annotation for the nematode Trichostrongylus colubriformis.</title>
        <authorList>
            <person name="Martin J."/>
        </authorList>
    </citation>
    <scope>NUCLEOTIDE SEQUENCE [LARGE SCALE GENOMIC DNA]</scope>
    <source>
        <strain evidence="1">G859</strain>
        <tissue evidence="1">Whole worm</tissue>
    </source>
</reference>
<evidence type="ECO:0000313" key="2">
    <source>
        <dbReference type="Proteomes" id="UP001331761"/>
    </source>
</evidence>